<name>A0AAP0H6I6_9ASTR</name>
<feature type="domain" description="DUF6469" evidence="7">
    <location>
        <begin position="107"/>
        <end position="195"/>
    </location>
</feature>
<dbReference type="Gene3D" id="3.40.50.300">
    <property type="entry name" value="P-loop containing nucleotide triphosphate hydrolases"/>
    <property type="match status" value="2"/>
</dbReference>
<dbReference type="EMBL" id="JBCNJP010000007">
    <property type="protein sequence ID" value="KAK9074849.1"/>
    <property type="molecule type" value="Genomic_DNA"/>
</dbReference>
<gene>
    <name evidence="8" type="ORF">SSX86_003168</name>
</gene>
<evidence type="ECO:0000256" key="2">
    <source>
        <dbReference type="ARBA" id="ARBA00022801"/>
    </source>
</evidence>
<dbReference type="Pfam" id="PF20073">
    <property type="entry name" value="DUF6469"/>
    <property type="match status" value="1"/>
</dbReference>
<dbReference type="AlphaFoldDB" id="A0AAP0H6I6"/>
<dbReference type="InterPro" id="IPR045055">
    <property type="entry name" value="DNA2/NAM7-like"/>
</dbReference>
<dbReference type="InterPro" id="IPR027417">
    <property type="entry name" value="P-loop_NTPase"/>
</dbReference>
<dbReference type="InterPro" id="IPR041677">
    <property type="entry name" value="DNA2/NAM7_AAA_11"/>
</dbReference>
<dbReference type="FunFam" id="3.40.50.300:FF:000326">
    <property type="entry name" value="P-loop containing nucleoside triphosphate hydrolase"/>
    <property type="match status" value="1"/>
</dbReference>
<accession>A0AAP0H6I6</accession>
<dbReference type="Pfam" id="PF13087">
    <property type="entry name" value="AAA_12"/>
    <property type="match status" value="1"/>
</dbReference>
<keyword evidence="9" id="KW-1185">Reference proteome</keyword>
<dbReference type="Proteomes" id="UP001408789">
    <property type="component" value="Unassembled WGS sequence"/>
</dbReference>
<evidence type="ECO:0000313" key="9">
    <source>
        <dbReference type="Proteomes" id="UP001408789"/>
    </source>
</evidence>
<feature type="domain" description="DNA2/NAM7 helicase helicase" evidence="5">
    <location>
        <begin position="239"/>
        <end position="588"/>
    </location>
</feature>
<evidence type="ECO:0000313" key="8">
    <source>
        <dbReference type="EMBL" id="KAK9074849.1"/>
    </source>
</evidence>
<evidence type="ECO:0008006" key="10">
    <source>
        <dbReference type="Google" id="ProtNLM"/>
    </source>
</evidence>
<evidence type="ECO:0000256" key="3">
    <source>
        <dbReference type="ARBA" id="ARBA00022806"/>
    </source>
</evidence>
<dbReference type="GO" id="GO:0005694">
    <property type="term" value="C:chromosome"/>
    <property type="evidence" value="ECO:0007669"/>
    <property type="project" value="UniProtKB-ARBA"/>
</dbReference>
<evidence type="ECO:0000259" key="5">
    <source>
        <dbReference type="Pfam" id="PF13086"/>
    </source>
</evidence>
<keyword evidence="1" id="KW-0547">Nucleotide-binding</keyword>
<organism evidence="8 9">
    <name type="scientific">Deinandra increscens subsp. villosa</name>
    <dbReference type="NCBI Taxonomy" id="3103831"/>
    <lineage>
        <taxon>Eukaryota</taxon>
        <taxon>Viridiplantae</taxon>
        <taxon>Streptophyta</taxon>
        <taxon>Embryophyta</taxon>
        <taxon>Tracheophyta</taxon>
        <taxon>Spermatophyta</taxon>
        <taxon>Magnoliopsida</taxon>
        <taxon>eudicotyledons</taxon>
        <taxon>Gunneridae</taxon>
        <taxon>Pentapetalae</taxon>
        <taxon>asterids</taxon>
        <taxon>campanulids</taxon>
        <taxon>Asterales</taxon>
        <taxon>Asteraceae</taxon>
        <taxon>Asteroideae</taxon>
        <taxon>Heliantheae alliance</taxon>
        <taxon>Madieae</taxon>
        <taxon>Madiinae</taxon>
        <taxon>Deinandra</taxon>
    </lineage>
</organism>
<evidence type="ECO:0000256" key="4">
    <source>
        <dbReference type="ARBA" id="ARBA00022840"/>
    </source>
</evidence>
<dbReference type="SUPFAM" id="SSF52540">
    <property type="entry name" value="P-loop containing nucleoside triphosphate hydrolases"/>
    <property type="match status" value="1"/>
</dbReference>
<feature type="domain" description="DNA2/NAM7 helicase-like C-terminal" evidence="6">
    <location>
        <begin position="596"/>
        <end position="794"/>
    </location>
</feature>
<proteinExistence type="predicted"/>
<evidence type="ECO:0000259" key="6">
    <source>
        <dbReference type="Pfam" id="PF13087"/>
    </source>
</evidence>
<dbReference type="InterPro" id="IPR041679">
    <property type="entry name" value="DNA2/NAM7-like_C"/>
</dbReference>
<dbReference type="Pfam" id="PF13086">
    <property type="entry name" value="AAA_11"/>
    <property type="match status" value="1"/>
</dbReference>
<protein>
    <recommendedName>
        <fullName evidence="10">P-loop containing nucleoside triphosphate hydrolase</fullName>
    </recommendedName>
</protein>
<dbReference type="GO" id="GO:0016787">
    <property type="term" value="F:hydrolase activity"/>
    <property type="evidence" value="ECO:0007669"/>
    <property type="project" value="UniProtKB-KW"/>
</dbReference>
<dbReference type="PANTHER" id="PTHR10887">
    <property type="entry name" value="DNA2/NAM7 HELICASE FAMILY"/>
    <property type="match status" value="1"/>
</dbReference>
<evidence type="ECO:0000256" key="1">
    <source>
        <dbReference type="ARBA" id="ARBA00022741"/>
    </source>
</evidence>
<reference evidence="8 9" key="1">
    <citation type="submission" date="2024-04" db="EMBL/GenBank/DDBJ databases">
        <title>The reference genome of an endangered Asteraceae, Deinandra increscens subsp. villosa, native to the Central Coast of California.</title>
        <authorList>
            <person name="Guilliams M."/>
            <person name="Hasenstab-Lehman K."/>
            <person name="Meyer R."/>
            <person name="Mcevoy S."/>
        </authorList>
    </citation>
    <scope>NUCLEOTIDE SEQUENCE [LARGE SCALE GENOMIC DNA]</scope>
    <source>
        <tissue evidence="8">Leaf</tissue>
    </source>
</reference>
<keyword evidence="4" id="KW-0067">ATP-binding</keyword>
<dbReference type="PANTHER" id="PTHR10887:SF505">
    <property type="entry name" value="P-LOOP CONTAINING NUCLEOSIDE TRIPHOSPHATE HYDROLASE-RELATED"/>
    <property type="match status" value="1"/>
</dbReference>
<keyword evidence="2" id="KW-0378">Hydrolase</keyword>
<evidence type="ECO:0000259" key="7">
    <source>
        <dbReference type="Pfam" id="PF20073"/>
    </source>
</evidence>
<dbReference type="GO" id="GO:0004386">
    <property type="term" value="F:helicase activity"/>
    <property type="evidence" value="ECO:0007669"/>
    <property type="project" value="UniProtKB-KW"/>
</dbReference>
<dbReference type="InterPro" id="IPR045529">
    <property type="entry name" value="DUF6469"/>
</dbReference>
<dbReference type="CDD" id="cd18808">
    <property type="entry name" value="SF1_C_Upf1"/>
    <property type="match status" value="1"/>
</dbReference>
<comment type="caution">
    <text evidence="8">The sequence shown here is derived from an EMBL/GenBank/DDBJ whole genome shotgun (WGS) entry which is preliminary data.</text>
</comment>
<dbReference type="GO" id="GO:0005524">
    <property type="term" value="F:ATP binding"/>
    <property type="evidence" value="ECO:0007669"/>
    <property type="project" value="UniProtKB-KW"/>
</dbReference>
<keyword evidence="3" id="KW-0347">Helicase</keyword>
<sequence length="1012" mass="114518">MANIASNSYSSQKHHGFLDVIFSWSLSDVLNKHLYKFQVEEVPLTFSSTTHYMNSFTNLLLEETHADLSSQLASISQAPASPIFRLQRIPTNSKKEQLYLMTLGGVKKYDPMVGDLIALTQVKPQCIDDLAQPNNFFPTAYVTKVTNLDVQIMSSHVIESDPFEIKEGPKGYVVHLTNLTTNMRIWQALNMAGNMSVIQSTLSFTSSVARDCEKCSNEGKKDAIRLKLRQSFTFNSFRLDTSQEAAVVSCLAAKKCCHENSSIKLIWGPPGTGKTKTVASFLFVLLRMKHRSLTCAPTNVAVVGVAKRLLCLLTDNGLGCDTHGFGDIVLFGNMERMKIKADHEELLDVFLDNRITVLGNCLSRWKTYTSDMIRFLEDPIKEHRCFLVSKKTDTKNTKNHEKNQMTFEEFVMNRFSVQGNNLIACIRNLYTHLPTSVISLNFAKKMNHSIGLIQKVEEYVKEIVTKNQSIKEAFDIQINRSHFMKLRVCKTECLQALNDLRASSIIPKPMNKSKLKNFCLTNACLLFCTASSSIKLCKKGITPIKLVLIDEAAQLKECESLIPLQLPGVRNAVLVGDERQLPAMVQSKICEDAKFGRSLFERLVLLGHEKHLLNVQYRMHPSISQFPNSEFYDGQILDAPNVIDKARVKRFLQEDMYGSYSFINVDPAKEELDKNKSTKNMVEVAVIAQIVAYLFKESVSKKQRVSVGCISPYKAQVDAIQAKLGNKYNKVANEWSFNVNVRSVDGFQGSEEDVIIFSTVRCNPRGSVGFLSSRERTNVSLTRARHCLWIVGNKETMIKSGSVWNALVYDAENRGCVFDAHEDLNLAQVMVNATLEFASFVSLLKTESILFKDAKWKVNFTGVFHERIAGIVNLNVRKLIVSLLVKLSSGWRQKNNKRNSYNDTQGMFKMIEIYKVNGHLYLLWSVDIVYENSLCVQVLKFWDVLSLSQIQQSVEHLESGFRNYSFEMISRCQSKRVERNLVLPMAWPVDSTHDQTLVLTGQLAKLSLFNQT</sequence>
<dbReference type="InterPro" id="IPR047187">
    <property type="entry name" value="SF1_C_Upf1"/>
</dbReference>